<dbReference type="Gene3D" id="1.10.260.40">
    <property type="entry name" value="lambda repressor-like DNA-binding domains"/>
    <property type="match status" value="1"/>
</dbReference>
<dbReference type="InterPro" id="IPR010982">
    <property type="entry name" value="Lambda_DNA-bd_dom_sf"/>
</dbReference>
<dbReference type="SMART" id="SM00530">
    <property type="entry name" value="HTH_XRE"/>
    <property type="match status" value="1"/>
</dbReference>
<evidence type="ECO:0000313" key="2">
    <source>
        <dbReference type="Proteomes" id="UP000057820"/>
    </source>
</evidence>
<gene>
    <name evidence="1" type="ORF">ERS450000_05384</name>
</gene>
<dbReference type="SUPFAM" id="SSF47413">
    <property type="entry name" value="lambda repressor-like DNA-binding domains"/>
    <property type="match status" value="1"/>
</dbReference>
<dbReference type="PANTHER" id="PTHR35010">
    <property type="entry name" value="BLL4672 PROTEIN-RELATED"/>
    <property type="match status" value="1"/>
</dbReference>
<sequence>MAHKSIDAGPGDLLRPPSFGGLLRKLRDERRISREKLAFAAGVSASYITHLEGGDREHPTKAVVEALVGYLDRISPLTAAERRHLYDLAGLSEDAYPSVEELRADIGEATRAGLAVHEPNPAAYLDTRWNLLYCNDTYAATFPGLAEDVNILHWLFGNEISRQVLVEWQREAVLTVEWLRGLIGQSGDTRWSADLLADLGRFPEFRAIWAAGGTVYGRDSPDMHLRDVRTGECFTLAVQMFRLDSGSHPGRVQFFLGIRNACPNTGAPHPAAAG</sequence>
<keyword evidence="1" id="KW-0614">Plasmid</keyword>
<dbReference type="InterPro" id="IPR001387">
    <property type="entry name" value="Cro/C1-type_HTH"/>
</dbReference>
<dbReference type="EMBL" id="LN868939">
    <property type="protein sequence ID" value="CRY83244.1"/>
    <property type="molecule type" value="Genomic_DNA"/>
</dbReference>
<dbReference type="Pfam" id="PF13560">
    <property type="entry name" value="HTH_31"/>
    <property type="match status" value="1"/>
</dbReference>
<protein>
    <submittedName>
        <fullName evidence="1">Predicted transcriptional regulator</fullName>
    </submittedName>
</protein>
<accession>A0A0H5P7C5</accession>
<dbReference type="GO" id="GO:0003677">
    <property type="term" value="F:DNA binding"/>
    <property type="evidence" value="ECO:0007669"/>
    <property type="project" value="InterPro"/>
</dbReference>
<geneLocation type="plasmid" evidence="1">
    <name>2</name>
</geneLocation>
<dbReference type="KEGG" id="nfr:ERS450000_05384"/>
<dbReference type="AlphaFoldDB" id="A0A0H5P7C5"/>
<dbReference type="Pfam" id="PF17765">
    <property type="entry name" value="MLTR_LBD"/>
    <property type="match status" value="1"/>
</dbReference>
<evidence type="ECO:0000313" key="1">
    <source>
        <dbReference type="EMBL" id="CRY83244.1"/>
    </source>
</evidence>
<dbReference type="Proteomes" id="UP000057820">
    <property type="component" value="Plasmid 2"/>
</dbReference>
<dbReference type="Gene3D" id="3.30.450.180">
    <property type="match status" value="1"/>
</dbReference>
<organism evidence="1 2">
    <name type="scientific">Nocardia farcinica</name>
    <dbReference type="NCBI Taxonomy" id="37329"/>
    <lineage>
        <taxon>Bacteria</taxon>
        <taxon>Bacillati</taxon>
        <taxon>Actinomycetota</taxon>
        <taxon>Actinomycetes</taxon>
        <taxon>Mycobacteriales</taxon>
        <taxon>Nocardiaceae</taxon>
        <taxon>Nocardia</taxon>
    </lineage>
</organism>
<proteinExistence type="predicted"/>
<reference evidence="2" key="1">
    <citation type="submission" date="2015-03" db="EMBL/GenBank/DDBJ databases">
        <authorList>
            <consortium name="Pathogen Informatics"/>
        </authorList>
    </citation>
    <scope>NUCLEOTIDE SEQUENCE [LARGE SCALE GENOMIC DNA]</scope>
    <source>
        <strain evidence="2">NCTC11134</strain>
        <plasmid evidence="2">2</plasmid>
    </source>
</reference>
<dbReference type="PANTHER" id="PTHR35010:SF2">
    <property type="entry name" value="BLL4672 PROTEIN"/>
    <property type="match status" value="1"/>
</dbReference>
<dbReference type="PROSITE" id="PS50943">
    <property type="entry name" value="HTH_CROC1"/>
    <property type="match status" value="1"/>
</dbReference>
<dbReference type="CDD" id="cd00093">
    <property type="entry name" value="HTH_XRE"/>
    <property type="match status" value="1"/>
</dbReference>
<dbReference type="InterPro" id="IPR041413">
    <property type="entry name" value="MLTR_LBD"/>
</dbReference>
<name>A0A0H5P7C5_NOCFR</name>
<dbReference type="RefSeq" id="WP_060594629.1">
    <property type="nucleotide sequence ID" value="NZ_CAACYE020000001.1"/>
</dbReference>